<dbReference type="PRINTS" id="PR00925">
    <property type="entry name" value="NONHISHMG17"/>
</dbReference>
<dbReference type="SMART" id="SM00527">
    <property type="entry name" value="HMG17"/>
    <property type="match status" value="1"/>
</dbReference>
<evidence type="ECO:0000313" key="8">
    <source>
        <dbReference type="Proteomes" id="UP000236370"/>
    </source>
</evidence>
<dbReference type="GO" id="GO:0031492">
    <property type="term" value="F:nucleosomal DNA binding"/>
    <property type="evidence" value="ECO:0007669"/>
    <property type="project" value="InterPro"/>
</dbReference>
<evidence type="ECO:0000313" key="7">
    <source>
        <dbReference type="EMBL" id="PNI55633.1"/>
    </source>
</evidence>
<evidence type="ECO:0000256" key="2">
    <source>
        <dbReference type="ARBA" id="ARBA00007696"/>
    </source>
</evidence>
<protein>
    <submittedName>
        <fullName evidence="7">HMGN1 isoform 14</fullName>
    </submittedName>
    <submittedName>
        <fullName evidence="6">HMGN1 isoform 6</fullName>
    </submittedName>
</protein>
<dbReference type="PANTHER" id="PTHR23087:SF12">
    <property type="entry name" value="NON-HISTONE CHROMOSOMAL PROTEIN HMG-14"/>
    <property type="match status" value="1"/>
</dbReference>
<dbReference type="PANTHER" id="PTHR23087">
    <property type="entry name" value="NONHISTONE CHROMOSOMAL PROTEIN HMG"/>
    <property type="match status" value="1"/>
</dbReference>
<sequence length="45" mass="4931">MPKRKVSSAEGAAKEEPKRRSARLSAKPPAKVEAKPKKAAAKCRW</sequence>
<keyword evidence="3" id="KW-0238">DNA-binding</keyword>
<dbReference type="Proteomes" id="UP000236370">
    <property type="component" value="Unassembled WGS sequence"/>
</dbReference>
<name>A0A2J8M7X7_PANTR</name>
<evidence type="ECO:0000313" key="6">
    <source>
        <dbReference type="EMBL" id="PNI55629.1"/>
    </source>
</evidence>
<dbReference type="PROSITE" id="PS00355">
    <property type="entry name" value="HMG14_17"/>
    <property type="match status" value="1"/>
</dbReference>
<dbReference type="AlphaFoldDB" id="A0A2J8M7X7"/>
<dbReference type="EMBL" id="NBAG03000265">
    <property type="protein sequence ID" value="PNI55629.1"/>
    <property type="molecule type" value="Genomic_DNA"/>
</dbReference>
<dbReference type="InterPro" id="IPR000079">
    <property type="entry name" value="HMGN_fam"/>
</dbReference>
<dbReference type="Pfam" id="PF01101">
    <property type="entry name" value="HMG14_17"/>
    <property type="match status" value="1"/>
</dbReference>
<dbReference type="GO" id="GO:0005634">
    <property type="term" value="C:nucleus"/>
    <property type="evidence" value="ECO:0007669"/>
    <property type="project" value="UniProtKB-SubCell"/>
</dbReference>
<evidence type="ECO:0000256" key="3">
    <source>
        <dbReference type="ARBA" id="ARBA00023125"/>
    </source>
</evidence>
<evidence type="ECO:0000256" key="4">
    <source>
        <dbReference type="ARBA" id="ARBA00023242"/>
    </source>
</evidence>
<evidence type="ECO:0000256" key="5">
    <source>
        <dbReference type="SAM" id="MobiDB-lite"/>
    </source>
</evidence>
<gene>
    <name evidence="6" type="ORF">CK820_G0022814</name>
</gene>
<reference evidence="6 8" key="1">
    <citation type="submission" date="2017-12" db="EMBL/GenBank/DDBJ databases">
        <title>High-resolution comparative analysis of great ape genomes.</title>
        <authorList>
            <person name="Pollen A."/>
            <person name="Hastie A."/>
            <person name="Hormozdiari F."/>
            <person name="Dougherty M."/>
            <person name="Liu R."/>
            <person name="Chaisson M."/>
            <person name="Hoppe E."/>
            <person name="Hill C."/>
            <person name="Pang A."/>
            <person name="Hillier L."/>
            <person name="Baker C."/>
            <person name="Armstrong J."/>
            <person name="Shendure J."/>
            <person name="Paten B."/>
            <person name="Wilson R."/>
            <person name="Chao H."/>
            <person name="Schneider V."/>
            <person name="Ventura M."/>
            <person name="Kronenberg Z."/>
            <person name="Murali S."/>
            <person name="Gordon D."/>
            <person name="Cantsilieris S."/>
            <person name="Munson K."/>
            <person name="Nelson B."/>
            <person name="Raja A."/>
            <person name="Underwood J."/>
            <person name="Diekhans M."/>
            <person name="Fiddes I."/>
            <person name="Haussler D."/>
            <person name="Eichler E."/>
        </authorList>
    </citation>
    <scope>NUCLEOTIDE SEQUENCE [LARGE SCALE GENOMIC DNA]</scope>
    <source>
        <strain evidence="6">Yerkes chimp pedigree #C0471</strain>
        <tissue evidence="6">Blood</tissue>
    </source>
</reference>
<comment type="similarity">
    <text evidence="2">Belongs to the HMGN family.</text>
</comment>
<evidence type="ECO:0000256" key="1">
    <source>
        <dbReference type="ARBA" id="ARBA00004123"/>
    </source>
</evidence>
<feature type="region of interest" description="Disordered" evidence="5">
    <location>
        <begin position="1"/>
        <end position="45"/>
    </location>
</feature>
<comment type="caution">
    <text evidence="6">The sequence shown here is derived from an EMBL/GenBank/DDBJ whole genome shotgun (WGS) entry which is preliminary data.</text>
</comment>
<dbReference type="EMBL" id="NBAG03000265">
    <property type="protein sequence ID" value="PNI55633.1"/>
    <property type="molecule type" value="Genomic_DNA"/>
</dbReference>
<proteinExistence type="inferred from homology"/>
<feature type="non-terminal residue" evidence="6">
    <location>
        <position position="45"/>
    </location>
</feature>
<keyword evidence="4" id="KW-0539">Nucleus</keyword>
<organism evidence="6 8">
    <name type="scientific">Pan troglodytes</name>
    <name type="common">Chimpanzee</name>
    <dbReference type="NCBI Taxonomy" id="9598"/>
    <lineage>
        <taxon>Eukaryota</taxon>
        <taxon>Metazoa</taxon>
        <taxon>Chordata</taxon>
        <taxon>Craniata</taxon>
        <taxon>Vertebrata</taxon>
        <taxon>Euteleostomi</taxon>
        <taxon>Mammalia</taxon>
        <taxon>Eutheria</taxon>
        <taxon>Euarchontoglires</taxon>
        <taxon>Primates</taxon>
        <taxon>Haplorrhini</taxon>
        <taxon>Catarrhini</taxon>
        <taxon>Hominidae</taxon>
        <taxon>Pan</taxon>
    </lineage>
</organism>
<accession>A0A2J8M7X7</accession>
<dbReference type="GO" id="GO:0000785">
    <property type="term" value="C:chromatin"/>
    <property type="evidence" value="ECO:0007669"/>
    <property type="project" value="InterPro"/>
</dbReference>
<comment type="subcellular location">
    <subcellularLocation>
        <location evidence="1">Nucleus</location>
    </subcellularLocation>
</comment>